<dbReference type="InParanoid" id="A0A066W242"/>
<keyword evidence="2" id="KW-1133">Transmembrane helix</keyword>
<dbReference type="Proteomes" id="UP000027361">
    <property type="component" value="Unassembled WGS sequence"/>
</dbReference>
<dbReference type="GeneID" id="25264339"/>
<feature type="compositionally biased region" description="Basic and acidic residues" evidence="1">
    <location>
        <begin position="7"/>
        <end position="25"/>
    </location>
</feature>
<evidence type="ECO:0000256" key="1">
    <source>
        <dbReference type="SAM" id="MobiDB-lite"/>
    </source>
</evidence>
<evidence type="ECO:0000256" key="2">
    <source>
        <dbReference type="SAM" id="Phobius"/>
    </source>
</evidence>
<dbReference type="EMBL" id="JMSN01000034">
    <property type="protein sequence ID" value="KDN46628.1"/>
    <property type="molecule type" value="Genomic_DNA"/>
</dbReference>
<evidence type="ECO:0000313" key="4">
    <source>
        <dbReference type="Proteomes" id="UP000027361"/>
    </source>
</evidence>
<gene>
    <name evidence="3" type="ORF">K437DRAFT_256135</name>
</gene>
<dbReference type="RefSeq" id="XP_013243607.1">
    <property type="nucleotide sequence ID" value="XM_013388153.1"/>
</dbReference>
<name>A0A066W242_TILAU</name>
<keyword evidence="4" id="KW-1185">Reference proteome</keyword>
<feature type="region of interest" description="Disordered" evidence="1">
    <location>
        <begin position="1"/>
        <end position="47"/>
    </location>
</feature>
<feature type="compositionally biased region" description="Polar residues" evidence="1">
    <location>
        <begin position="33"/>
        <end position="42"/>
    </location>
</feature>
<proteinExistence type="predicted"/>
<protein>
    <submittedName>
        <fullName evidence="3">Uncharacterized protein</fullName>
    </submittedName>
</protein>
<comment type="caution">
    <text evidence="3">The sequence shown here is derived from an EMBL/GenBank/DDBJ whole genome shotgun (WGS) entry which is preliminary data.</text>
</comment>
<evidence type="ECO:0000313" key="3">
    <source>
        <dbReference type="EMBL" id="KDN46628.1"/>
    </source>
</evidence>
<reference evidence="3 4" key="1">
    <citation type="submission" date="2014-05" db="EMBL/GenBank/DDBJ databases">
        <title>Draft genome sequence of a rare smut relative, Tilletiaria anomala UBC 951.</title>
        <authorList>
            <consortium name="DOE Joint Genome Institute"/>
            <person name="Toome M."/>
            <person name="Kuo A."/>
            <person name="Henrissat B."/>
            <person name="Lipzen A."/>
            <person name="Tritt A."/>
            <person name="Yoshinaga Y."/>
            <person name="Zane M."/>
            <person name="Barry K."/>
            <person name="Grigoriev I.V."/>
            <person name="Spatafora J.W."/>
            <person name="Aimea M.C."/>
        </authorList>
    </citation>
    <scope>NUCLEOTIDE SEQUENCE [LARGE SCALE GENOMIC DNA]</scope>
    <source>
        <strain evidence="3 4">UBC 951</strain>
    </source>
</reference>
<organism evidence="3 4">
    <name type="scientific">Tilletiaria anomala (strain ATCC 24038 / CBS 436.72 / UBC 951)</name>
    <dbReference type="NCBI Taxonomy" id="1037660"/>
    <lineage>
        <taxon>Eukaryota</taxon>
        <taxon>Fungi</taxon>
        <taxon>Dikarya</taxon>
        <taxon>Basidiomycota</taxon>
        <taxon>Ustilaginomycotina</taxon>
        <taxon>Exobasidiomycetes</taxon>
        <taxon>Georgefischeriales</taxon>
        <taxon>Tilletiariaceae</taxon>
        <taxon>Tilletiaria</taxon>
    </lineage>
</organism>
<dbReference type="AlphaFoldDB" id="A0A066W242"/>
<keyword evidence="2" id="KW-0472">Membrane</keyword>
<sequence>MTIKPISKHEEARNKSEQNAGKDDPVPSYTDAIATSSSSSPTEGAATGTAAQSYTIATPLGASGISSPLLSSRNATPPEPALLQGGVTGAAPNVPLIFVSSGLPSAAEPGAVQLTPESSREMDRQATVRARLRFVEAFAYAMLIYIIMGLLTGIVVDQATHEGRHRHRHGGKNKPHLPPHWPPRQGEDDSWSWQVIARSFQV</sequence>
<dbReference type="HOGENOM" id="CLU_1355496_0_0_1"/>
<keyword evidence="2" id="KW-0812">Transmembrane</keyword>
<accession>A0A066W242</accession>
<feature type="transmembrane region" description="Helical" evidence="2">
    <location>
        <begin position="137"/>
        <end position="156"/>
    </location>
</feature>
<feature type="compositionally biased region" description="Basic residues" evidence="1">
    <location>
        <begin position="163"/>
        <end position="177"/>
    </location>
</feature>
<feature type="region of interest" description="Disordered" evidence="1">
    <location>
        <begin position="162"/>
        <end position="188"/>
    </location>
</feature>